<evidence type="ECO:0000256" key="10">
    <source>
        <dbReference type="SAM" id="MobiDB-lite"/>
    </source>
</evidence>
<keyword evidence="6" id="KW-0805">Transcription regulation</keyword>
<keyword evidence="7" id="KW-0804">Transcription</keyword>
<keyword evidence="3" id="KW-0677">Repeat</keyword>
<dbReference type="GO" id="GO:0009640">
    <property type="term" value="P:photomorphogenesis"/>
    <property type="evidence" value="ECO:0007669"/>
    <property type="project" value="TreeGrafter"/>
</dbReference>
<evidence type="ECO:0000256" key="8">
    <source>
        <dbReference type="ARBA" id="ARBA00023242"/>
    </source>
</evidence>
<evidence type="ECO:0000256" key="7">
    <source>
        <dbReference type="ARBA" id="ARBA00023163"/>
    </source>
</evidence>
<feature type="domain" description="B box-type" evidence="11">
    <location>
        <begin position="1"/>
        <end position="47"/>
    </location>
</feature>
<reference evidence="12 13" key="1">
    <citation type="submission" date="2020-06" db="EMBL/GenBank/DDBJ databases">
        <title>WGS assembly of Ceratodon purpureus strain R40.</title>
        <authorList>
            <person name="Carey S.B."/>
            <person name="Jenkins J."/>
            <person name="Shu S."/>
            <person name="Lovell J.T."/>
            <person name="Sreedasyam A."/>
            <person name="Maumus F."/>
            <person name="Tiley G.P."/>
            <person name="Fernandez-Pozo N."/>
            <person name="Barry K."/>
            <person name="Chen C."/>
            <person name="Wang M."/>
            <person name="Lipzen A."/>
            <person name="Daum C."/>
            <person name="Saski C.A."/>
            <person name="Payton A.C."/>
            <person name="Mcbreen J.C."/>
            <person name="Conrad R.E."/>
            <person name="Kollar L.M."/>
            <person name="Olsson S."/>
            <person name="Huttunen S."/>
            <person name="Landis J.B."/>
            <person name="Wickett N.J."/>
            <person name="Johnson M.G."/>
            <person name="Rensing S.A."/>
            <person name="Grimwood J."/>
            <person name="Schmutz J."/>
            <person name="Mcdaniel S.F."/>
        </authorList>
    </citation>
    <scope>NUCLEOTIDE SEQUENCE [LARGE SCALE GENOMIC DNA]</scope>
    <source>
        <strain evidence="12 13">R40</strain>
    </source>
</reference>
<comment type="caution">
    <text evidence="12">The sequence shown here is derived from an EMBL/GenBank/DDBJ whole genome shotgun (WGS) entry which is preliminary data.</text>
</comment>
<dbReference type="InterPro" id="IPR049808">
    <property type="entry name" value="CONSTANS-like_Bbox1"/>
</dbReference>
<feature type="domain" description="B box-type" evidence="11">
    <location>
        <begin position="51"/>
        <end position="98"/>
    </location>
</feature>
<dbReference type="PROSITE" id="PS50119">
    <property type="entry name" value="ZF_BBOX"/>
    <property type="match status" value="2"/>
</dbReference>
<dbReference type="GO" id="GO:0005634">
    <property type="term" value="C:nucleus"/>
    <property type="evidence" value="ECO:0007669"/>
    <property type="project" value="UniProtKB-SubCell"/>
</dbReference>
<dbReference type="OrthoDB" id="153872at2759"/>
<evidence type="ECO:0000259" key="11">
    <source>
        <dbReference type="PROSITE" id="PS50119"/>
    </source>
</evidence>
<keyword evidence="13" id="KW-1185">Reference proteome</keyword>
<keyword evidence="8" id="KW-0539">Nucleus</keyword>
<evidence type="ECO:0000256" key="2">
    <source>
        <dbReference type="ARBA" id="ARBA00022723"/>
    </source>
</evidence>
<keyword evidence="5" id="KW-0862">Zinc</keyword>
<feature type="compositionally biased region" description="Low complexity" evidence="10">
    <location>
        <begin position="141"/>
        <end position="166"/>
    </location>
</feature>
<dbReference type="SMART" id="SM00336">
    <property type="entry name" value="BBOX"/>
    <property type="match status" value="2"/>
</dbReference>
<dbReference type="Proteomes" id="UP000822688">
    <property type="component" value="Chromosome 6"/>
</dbReference>
<dbReference type="PANTHER" id="PTHR31832">
    <property type="entry name" value="B-BOX ZINC FINGER PROTEIN 22"/>
    <property type="match status" value="1"/>
</dbReference>
<keyword evidence="2" id="KW-0479">Metal-binding</keyword>
<organism evidence="12 13">
    <name type="scientific">Ceratodon purpureus</name>
    <name type="common">Fire moss</name>
    <name type="synonym">Dicranum purpureum</name>
    <dbReference type="NCBI Taxonomy" id="3225"/>
    <lineage>
        <taxon>Eukaryota</taxon>
        <taxon>Viridiplantae</taxon>
        <taxon>Streptophyta</taxon>
        <taxon>Embryophyta</taxon>
        <taxon>Bryophyta</taxon>
        <taxon>Bryophytina</taxon>
        <taxon>Bryopsida</taxon>
        <taxon>Dicranidae</taxon>
        <taxon>Pseudoditrichales</taxon>
        <taxon>Ditrichaceae</taxon>
        <taxon>Ceratodon</taxon>
    </lineage>
</organism>
<feature type="region of interest" description="Disordered" evidence="10">
    <location>
        <begin position="112"/>
        <end position="186"/>
    </location>
</feature>
<gene>
    <name evidence="12" type="ORF">KC19_6G152000</name>
</gene>
<sequence length="334" mass="35931">MRVQCDVCEKNKAAVMCCADEAALCTSCDTKVHAANKLANKHIRVPLVGQLESPRCDICQEKTGFFFCLEDRALLCRDCDVSIHTANKLSSNHQRFLITGTRVGLDAISVQDGAEPVPEESPRAMVPRTAAAPVPSVSKGNPLSAPKSSAKPESAAANATPASTPSWLSNSGRNSERERTKPVGTTSAIVVEQQQQQGSVFGRRNSSIPADFLSDAVPVWGVDELLNLPELADGYHMGDIGSSKADMNNLGDYDWMADLSMFEEQMYAESLHEVPQMFAPAPVSRGVKATTLNKGKGKQDAQFDDTFVVPDLGLAASPVSSVPATKRRRTHESL</sequence>
<evidence type="ECO:0000256" key="5">
    <source>
        <dbReference type="ARBA" id="ARBA00022833"/>
    </source>
</evidence>
<evidence type="ECO:0000256" key="9">
    <source>
        <dbReference type="PROSITE-ProRule" id="PRU00024"/>
    </source>
</evidence>
<comment type="subcellular location">
    <subcellularLocation>
        <location evidence="1">Nucleus</location>
    </subcellularLocation>
</comment>
<evidence type="ECO:0000256" key="4">
    <source>
        <dbReference type="ARBA" id="ARBA00022771"/>
    </source>
</evidence>
<dbReference type="InterPro" id="IPR051979">
    <property type="entry name" value="B-box_zinc_finger"/>
</dbReference>
<evidence type="ECO:0000256" key="3">
    <source>
        <dbReference type="ARBA" id="ARBA00022737"/>
    </source>
</evidence>
<dbReference type="PANTHER" id="PTHR31832:SF63">
    <property type="entry name" value="B-BOX ZINC FINGER PROTEIN 23"/>
    <property type="match status" value="1"/>
</dbReference>
<evidence type="ECO:0000256" key="6">
    <source>
        <dbReference type="ARBA" id="ARBA00023015"/>
    </source>
</evidence>
<name>A0A8T0HI81_CERPU</name>
<proteinExistence type="predicted"/>
<evidence type="ECO:0000313" key="13">
    <source>
        <dbReference type="Proteomes" id="UP000822688"/>
    </source>
</evidence>
<dbReference type="Pfam" id="PF00643">
    <property type="entry name" value="zf-B_box"/>
    <property type="match status" value="1"/>
</dbReference>
<evidence type="ECO:0000313" key="12">
    <source>
        <dbReference type="EMBL" id="KAG0570294.1"/>
    </source>
</evidence>
<dbReference type="GO" id="GO:0008270">
    <property type="term" value="F:zinc ion binding"/>
    <property type="evidence" value="ECO:0007669"/>
    <property type="project" value="UniProtKB-KW"/>
</dbReference>
<dbReference type="EMBL" id="CM026427">
    <property type="protein sequence ID" value="KAG0570294.1"/>
    <property type="molecule type" value="Genomic_DNA"/>
</dbReference>
<protein>
    <recommendedName>
        <fullName evidence="11">B box-type domain-containing protein</fullName>
    </recommendedName>
</protein>
<dbReference type="GO" id="GO:0006355">
    <property type="term" value="P:regulation of DNA-templated transcription"/>
    <property type="evidence" value="ECO:0007669"/>
    <property type="project" value="TreeGrafter"/>
</dbReference>
<keyword evidence="4 9" id="KW-0863">Zinc-finger</keyword>
<dbReference type="Gene3D" id="3.30.160.60">
    <property type="entry name" value="Classic Zinc Finger"/>
    <property type="match status" value="1"/>
</dbReference>
<dbReference type="CDD" id="cd19821">
    <property type="entry name" value="Bbox1_BBX-like"/>
    <property type="match status" value="2"/>
</dbReference>
<accession>A0A8T0HI81</accession>
<dbReference type="AlphaFoldDB" id="A0A8T0HI81"/>
<dbReference type="FunFam" id="3.30.160.60:FF:000589">
    <property type="entry name" value="B-box zinc finger protein 22"/>
    <property type="match status" value="1"/>
</dbReference>
<dbReference type="InterPro" id="IPR000315">
    <property type="entry name" value="Znf_B-box"/>
</dbReference>
<evidence type="ECO:0000256" key="1">
    <source>
        <dbReference type="ARBA" id="ARBA00004123"/>
    </source>
</evidence>